<dbReference type="GO" id="GO:0008643">
    <property type="term" value="P:carbohydrate transport"/>
    <property type="evidence" value="ECO:0007669"/>
    <property type="project" value="InterPro"/>
</dbReference>
<keyword evidence="3 7" id="KW-0732">Signal</keyword>
<keyword evidence="10" id="KW-1185">Reference proteome</keyword>
<dbReference type="Pfam" id="PF13505">
    <property type="entry name" value="OMP_b-brl"/>
    <property type="match status" value="1"/>
</dbReference>
<keyword evidence="5" id="KW-0998">Cell outer membrane</keyword>
<name>A0A3S4B2P9_9BRAD</name>
<dbReference type="Pfam" id="PF04966">
    <property type="entry name" value="OprB"/>
    <property type="match status" value="1"/>
</dbReference>
<dbReference type="RefSeq" id="WP_129607882.1">
    <property type="nucleotide sequence ID" value="NZ_UWOC01000055.1"/>
</dbReference>
<organism evidence="9 10">
    <name type="scientific">Rhodoplanes serenus</name>
    <dbReference type="NCBI Taxonomy" id="200615"/>
    <lineage>
        <taxon>Bacteria</taxon>
        <taxon>Pseudomonadati</taxon>
        <taxon>Pseudomonadota</taxon>
        <taxon>Alphaproteobacteria</taxon>
        <taxon>Hyphomicrobiales</taxon>
        <taxon>Nitrobacteraceae</taxon>
        <taxon>Rhodoplanes</taxon>
    </lineage>
</organism>
<evidence type="ECO:0000259" key="8">
    <source>
        <dbReference type="Pfam" id="PF13505"/>
    </source>
</evidence>
<dbReference type="Proteomes" id="UP000289200">
    <property type="component" value="Unassembled WGS sequence"/>
</dbReference>
<dbReference type="InterPro" id="IPR038673">
    <property type="entry name" value="OprB_sf"/>
</dbReference>
<feature type="domain" description="Outer membrane protein beta-barrel" evidence="8">
    <location>
        <begin position="42"/>
        <end position="257"/>
    </location>
</feature>
<comment type="similarity">
    <text evidence="2 7">Belongs to the OprB family.</text>
</comment>
<evidence type="ECO:0000256" key="7">
    <source>
        <dbReference type="RuleBase" id="RU363072"/>
    </source>
</evidence>
<evidence type="ECO:0000256" key="2">
    <source>
        <dbReference type="ARBA" id="ARBA00008769"/>
    </source>
</evidence>
<proteinExistence type="inferred from homology"/>
<evidence type="ECO:0000313" key="10">
    <source>
        <dbReference type="Proteomes" id="UP000289200"/>
    </source>
</evidence>
<sequence>MLVTRRILNTASGLALLVGASNFASAADLQPRPSWLPSSPAPYDWNGFHLGAHFGYVTGRSDWSAVDTAGGVSAGTVDMFNAYEAFKGTGSYSLGLQAGYTHVLPSRLMLGIEVDVSAPNLIGGARPFETSAAGPVELTARSILSGTVRGRIGYAFDHWLLYGTAGFAWSYDRLSLTTNPGAALGEEEADGTVAARLWRLGYAVGGGVEIPLSPAWTARAEYLYTGFGAQQVAWPTVGHIVSSDLSLHSIRLGLNYHIGEATKIPNLLSDGLLPLEQDRIRVHGQSTFTIQYAAPFRSPYSGPNSFQPNIGRQTWDVTFYLGARLWEGAELWVNPEIDQGFGLSNTFGIAGFPSAEAYKVGSAYPYARLTRTFLRQTIDLGGEIEKVEGGANQFGGSQSSDRLVFTVGKFSSVDIFDTNKYAHDPRTDFLNWAVVDTATFDYAADAWAFTYGAAVEWYRGPWTVRAGVFDLPKVPNSTDLDPTFQQFQLIGEVERRYTLWGRPGKLAVTGFLSRARLGRFEDAVLLGQATGTTPELAAVRRYTGKTGLSANLEQQITRDIGVFARAGFNDRELETNAFTDVDRTAVLGAALSGRLWGRPDDTVGIAGVVNQIGASHIAYLDAGGLTAILGDGKLPNPGLEKIVEVYYSLPVASWRVTLDYQFIANPAYNTDRGPVSIFGTRLRTAF</sequence>
<dbReference type="InterPro" id="IPR027385">
    <property type="entry name" value="Beta-barrel_OMP"/>
</dbReference>
<evidence type="ECO:0000256" key="5">
    <source>
        <dbReference type="ARBA" id="ARBA00023237"/>
    </source>
</evidence>
<feature type="signal peptide" evidence="7">
    <location>
        <begin position="1"/>
        <end position="26"/>
    </location>
</feature>
<dbReference type="SUPFAM" id="SSF56925">
    <property type="entry name" value="OMPA-like"/>
    <property type="match status" value="1"/>
</dbReference>
<evidence type="ECO:0000256" key="6">
    <source>
        <dbReference type="ARBA" id="ARBA00038306"/>
    </source>
</evidence>
<evidence type="ECO:0000313" key="9">
    <source>
        <dbReference type="EMBL" id="VCU07616.1"/>
    </source>
</evidence>
<dbReference type="InterPro" id="IPR051692">
    <property type="entry name" value="OMP-like"/>
</dbReference>
<comment type="similarity">
    <text evidence="6">Belongs to the Omp25/RopB family.</text>
</comment>
<evidence type="ECO:0000256" key="4">
    <source>
        <dbReference type="ARBA" id="ARBA00023136"/>
    </source>
</evidence>
<comment type="subcellular location">
    <subcellularLocation>
        <location evidence="1">Cell outer membrane</location>
    </subcellularLocation>
</comment>
<dbReference type="PANTHER" id="PTHR34001">
    <property type="entry name" value="BLL7405 PROTEIN"/>
    <property type="match status" value="1"/>
</dbReference>
<dbReference type="PANTHER" id="PTHR34001:SF3">
    <property type="entry name" value="BLL7405 PROTEIN"/>
    <property type="match status" value="1"/>
</dbReference>
<reference evidence="10" key="1">
    <citation type="submission" date="2018-10" db="EMBL/GenBank/DDBJ databases">
        <authorList>
            <person name="Peiro R."/>
            <person name="Begona"/>
            <person name="Cbmso G."/>
            <person name="Lopez M."/>
            <person name="Gonzalez S."/>
            <person name="Sacristan E."/>
            <person name="Castillo E."/>
        </authorList>
    </citation>
    <scope>NUCLEOTIDE SEQUENCE [LARGE SCALE GENOMIC DNA]</scope>
</reference>
<evidence type="ECO:0000256" key="1">
    <source>
        <dbReference type="ARBA" id="ARBA00004442"/>
    </source>
</evidence>
<dbReference type="GO" id="GO:0015288">
    <property type="term" value="F:porin activity"/>
    <property type="evidence" value="ECO:0007669"/>
    <property type="project" value="InterPro"/>
</dbReference>
<protein>
    <recommendedName>
        <fullName evidence="8">Outer membrane protein beta-barrel domain-containing protein</fullName>
    </recommendedName>
</protein>
<dbReference type="GO" id="GO:0009279">
    <property type="term" value="C:cell outer membrane"/>
    <property type="evidence" value="ECO:0007669"/>
    <property type="project" value="UniProtKB-SubCell"/>
</dbReference>
<dbReference type="OrthoDB" id="7863077at2"/>
<dbReference type="EMBL" id="UWOC01000055">
    <property type="protein sequence ID" value="VCU07616.1"/>
    <property type="molecule type" value="Genomic_DNA"/>
</dbReference>
<comment type="caution">
    <text evidence="9">The sequence shown here is derived from an EMBL/GenBank/DDBJ whole genome shotgun (WGS) entry which is preliminary data.</text>
</comment>
<dbReference type="Gene3D" id="2.40.160.20">
    <property type="match status" value="1"/>
</dbReference>
<feature type="chain" id="PRO_5018382898" description="Outer membrane protein beta-barrel domain-containing protein" evidence="7">
    <location>
        <begin position="27"/>
        <end position="686"/>
    </location>
</feature>
<dbReference type="InterPro" id="IPR007049">
    <property type="entry name" value="Carb-sel_porin_OprB"/>
</dbReference>
<keyword evidence="4" id="KW-0472">Membrane</keyword>
<gene>
    <name evidence="9" type="ORF">RHODGE_RHODGE_00821</name>
</gene>
<evidence type="ECO:0000256" key="3">
    <source>
        <dbReference type="ARBA" id="ARBA00022729"/>
    </source>
</evidence>
<dbReference type="Gene3D" id="2.40.160.180">
    <property type="entry name" value="Carbohydrate-selective porin OprB"/>
    <property type="match status" value="1"/>
</dbReference>
<dbReference type="InterPro" id="IPR011250">
    <property type="entry name" value="OMP/PagP_B-barrel"/>
</dbReference>
<accession>A0A3S4B2P9</accession>
<dbReference type="AlphaFoldDB" id="A0A3S4B2P9"/>